<dbReference type="Proteomes" id="UP000037784">
    <property type="component" value="Unassembled WGS sequence"/>
</dbReference>
<dbReference type="InParanoid" id="A0A0M9UCK5"/>
<reference evidence="2" key="2">
    <citation type="submission" date="2015-08" db="EMBL/GenBank/DDBJ databases">
        <title>Draft Genome Sequence of a Heterotrophic Facultative Anaerobic Bacterium Ardenticatena maritima Strain 110S.</title>
        <authorList>
            <person name="Kawaichi S."/>
            <person name="Yoshida T."/>
            <person name="Sako Y."/>
            <person name="Nakamura R."/>
        </authorList>
    </citation>
    <scope>NUCLEOTIDE SEQUENCE [LARGE SCALE GENOMIC DNA]</scope>
    <source>
        <strain evidence="2">110S</strain>
    </source>
</reference>
<evidence type="ECO:0000313" key="2">
    <source>
        <dbReference type="Proteomes" id="UP000037784"/>
    </source>
</evidence>
<protein>
    <submittedName>
        <fullName evidence="1">Uncharacterized protein</fullName>
    </submittedName>
</protein>
<gene>
    <name evidence="1" type="ORF">ARMA_1363</name>
</gene>
<accession>A0A0M9UCK5</accession>
<dbReference type="EMBL" id="BBZA01000093">
    <property type="protein sequence ID" value="GAP62940.1"/>
    <property type="molecule type" value="Genomic_DNA"/>
</dbReference>
<evidence type="ECO:0000313" key="1">
    <source>
        <dbReference type="EMBL" id="GAP62940.1"/>
    </source>
</evidence>
<organism evidence="1 2">
    <name type="scientific">Ardenticatena maritima</name>
    <dbReference type="NCBI Taxonomy" id="872965"/>
    <lineage>
        <taxon>Bacteria</taxon>
        <taxon>Bacillati</taxon>
        <taxon>Chloroflexota</taxon>
        <taxon>Ardenticatenia</taxon>
        <taxon>Ardenticatenales</taxon>
        <taxon>Ardenticatenaceae</taxon>
        <taxon>Ardenticatena</taxon>
    </lineage>
</organism>
<proteinExistence type="predicted"/>
<comment type="caution">
    <text evidence="1">The sequence shown here is derived from an EMBL/GenBank/DDBJ whole genome shotgun (WGS) entry which is preliminary data.</text>
</comment>
<name>A0A0M9UCK5_9CHLR</name>
<sequence>MAHRACACFLWFRSVWVCVSIRRSPIWQVGAFRLVQRLATIWHHVRAEEEQHG</sequence>
<keyword evidence="2" id="KW-1185">Reference proteome</keyword>
<reference evidence="1 2" key="1">
    <citation type="journal article" date="2015" name="Genome Announc.">
        <title>Draft Genome Sequence of a Heterotrophic Facultative Anaerobic Thermophilic Bacterium, Ardenticatena maritima Strain 110ST.</title>
        <authorList>
            <person name="Kawaichi S."/>
            <person name="Yoshida T."/>
            <person name="Sako Y."/>
            <person name="Nakamura R."/>
        </authorList>
    </citation>
    <scope>NUCLEOTIDE SEQUENCE [LARGE SCALE GENOMIC DNA]</scope>
    <source>
        <strain evidence="1 2">110S</strain>
    </source>
</reference>
<dbReference type="AlphaFoldDB" id="A0A0M9UCK5"/>